<dbReference type="RefSeq" id="WP_215624859.1">
    <property type="nucleotide sequence ID" value="NZ_CP067089.2"/>
</dbReference>
<evidence type="ECO:0000256" key="2">
    <source>
        <dbReference type="ARBA" id="ARBA00022803"/>
    </source>
</evidence>
<dbReference type="InterPro" id="IPR019734">
    <property type="entry name" value="TPR_rpt"/>
</dbReference>
<dbReference type="PANTHER" id="PTHR45586">
    <property type="entry name" value="TPR REPEAT-CONTAINING PROTEIN PA4667"/>
    <property type="match status" value="1"/>
</dbReference>
<feature type="repeat" description="TPR" evidence="3">
    <location>
        <begin position="40"/>
        <end position="73"/>
    </location>
</feature>
<protein>
    <submittedName>
        <fullName evidence="4">Tetratricopeptide repeat protein</fullName>
    </submittedName>
</protein>
<dbReference type="EMBL" id="CP067089">
    <property type="protein sequence ID" value="QQO07553.1"/>
    <property type="molecule type" value="Genomic_DNA"/>
</dbReference>
<keyword evidence="1" id="KW-0677">Repeat</keyword>
<evidence type="ECO:0000256" key="3">
    <source>
        <dbReference type="PROSITE-ProRule" id="PRU00339"/>
    </source>
</evidence>
<name>A0A7T7XJT7_9SPIR</name>
<gene>
    <name evidence="4" type="ORF">JFL75_11395</name>
</gene>
<dbReference type="Pfam" id="PF14559">
    <property type="entry name" value="TPR_19"/>
    <property type="match status" value="2"/>
</dbReference>
<dbReference type="Gene3D" id="1.25.40.10">
    <property type="entry name" value="Tetratricopeptide repeat domain"/>
    <property type="match status" value="2"/>
</dbReference>
<organism evidence="4 5">
    <name type="scientific">Breznakiella homolactica</name>
    <dbReference type="NCBI Taxonomy" id="2798577"/>
    <lineage>
        <taxon>Bacteria</taxon>
        <taxon>Pseudomonadati</taxon>
        <taxon>Spirochaetota</taxon>
        <taxon>Spirochaetia</taxon>
        <taxon>Spirochaetales</taxon>
        <taxon>Breznakiellaceae</taxon>
        <taxon>Breznakiella</taxon>
    </lineage>
</organism>
<proteinExistence type="predicted"/>
<evidence type="ECO:0000313" key="5">
    <source>
        <dbReference type="Proteomes" id="UP000595917"/>
    </source>
</evidence>
<keyword evidence="2 3" id="KW-0802">TPR repeat</keyword>
<feature type="repeat" description="TPR" evidence="3">
    <location>
        <begin position="292"/>
        <end position="325"/>
    </location>
</feature>
<dbReference type="InterPro" id="IPR011990">
    <property type="entry name" value="TPR-like_helical_dom_sf"/>
</dbReference>
<accession>A0A7T7XJT7</accession>
<keyword evidence="5" id="KW-1185">Reference proteome</keyword>
<sequence>MAASGGAERLREAVQAGVRRDYTAAAAILEQLISETDAPPEVYLFLGRSLHALGEYSRAAVTFRDYIRLVPRSYLGYFFAGRTYISLGMPGKAVPLLQKALSKKPKDPQIMAILGVAYLKSKHSLQAVESLEAAVLTDPDNKRIYRAYLNALFIRGIRLIRSGNPGLGAQMLTFVLDNGVDIPLLRIELGRAYRDMDMPEEALEHFSVAVEYAPRDPRLRWYRASVLMAMDRSGDALEEIERIRSLDGDLPDLPWNSELIDQYIITSLMQDRQWRKAADACREWIKYRGPDPEIHGIYAEALRSLGEFQAAQNHLSRALELAPENLSLRYAQMAVSWEAGDSKTLGKAIQAAVRLDGDEDLITKYSILYESKNSEDLTTVLTLLQDGVRAFGPDTDLMYTLGEQYLKVGFIDEAAGWFRKTRETETSHQRSYLGEIAAFEALVLEGSRKDRGNLKKSYVRYLALWPDNRTIRREYALFLIHVCEFPEAAAELETLLAREPANPTLRRVLAYAYRKSGRFRDASVLLKGLLKERPKDTGLLLEFTGCLERAGSVYYASLVLEKAMPLFKKSPDIPLALGMLYFRDKKIEAAFDMLRESAGRDTGDPRPYQWMAAIARQHGTAGDAAQYEYEAKRRKNSVKK</sequence>
<dbReference type="SMART" id="SM00028">
    <property type="entry name" value="TPR"/>
    <property type="match status" value="8"/>
</dbReference>
<reference evidence="4" key="1">
    <citation type="submission" date="2021-01" db="EMBL/GenBank/DDBJ databases">
        <title>Description of Breznakiella homolactica.</title>
        <authorList>
            <person name="Song Y."/>
            <person name="Brune A."/>
        </authorList>
    </citation>
    <scope>NUCLEOTIDE SEQUENCE</scope>
    <source>
        <strain evidence="4">RmG30</strain>
    </source>
</reference>
<evidence type="ECO:0000256" key="1">
    <source>
        <dbReference type="ARBA" id="ARBA00022737"/>
    </source>
</evidence>
<dbReference type="Pfam" id="PF13432">
    <property type="entry name" value="TPR_16"/>
    <property type="match status" value="2"/>
</dbReference>
<dbReference type="PANTHER" id="PTHR45586:SF1">
    <property type="entry name" value="LIPOPOLYSACCHARIDE ASSEMBLY PROTEIN B"/>
    <property type="match status" value="1"/>
</dbReference>
<dbReference type="PROSITE" id="PS50005">
    <property type="entry name" value="TPR"/>
    <property type="match status" value="4"/>
</dbReference>
<dbReference type="Proteomes" id="UP000595917">
    <property type="component" value="Chromosome"/>
</dbReference>
<dbReference type="KEGG" id="bhc:JFL75_11395"/>
<feature type="repeat" description="TPR" evidence="3">
    <location>
        <begin position="183"/>
        <end position="216"/>
    </location>
</feature>
<dbReference type="InterPro" id="IPR051012">
    <property type="entry name" value="CellSynth/LPSAsmb/PSIAsmb"/>
</dbReference>
<dbReference type="SUPFAM" id="SSF48452">
    <property type="entry name" value="TPR-like"/>
    <property type="match status" value="3"/>
</dbReference>
<dbReference type="Pfam" id="PF13181">
    <property type="entry name" value="TPR_8"/>
    <property type="match status" value="1"/>
</dbReference>
<feature type="repeat" description="TPR" evidence="3">
    <location>
        <begin position="108"/>
        <end position="141"/>
    </location>
</feature>
<dbReference type="AlphaFoldDB" id="A0A7T7XJT7"/>
<evidence type="ECO:0000313" key="4">
    <source>
        <dbReference type="EMBL" id="QQO07553.1"/>
    </source>
</evidence>